<accession>A0ABQ9JC12</accession>
<evidence type="ECO:0000313" key="1">
    <source>
        <dbReference type="EMBL" id="KAJ8975508.1"/>
    </source>
</evidence>
<organism evidence="1 2">
    <name type="scientific">Molorchus minor</name>
    <dbReference type="NCBI Taxonomy" id="1323400"/>
    <lineage>
        <taxon>Eukaryota</taxon>
        <taxon>Metazoa</taxon>
        <taxon>Ecdysozoa</taxon>
        <taxon>Arthropoda</taxon>
        <taxon>Hexapoda</taxon>
        <taxon>Insecta</taxon>
        <taxon>Pterygota</taxon>
        <taxon>Neoptera</taxon>
        <taxon>Endopterygota</taxon>
        <taxon>Coleoptera</taxon>
        <taxon>Polyphaga</taxon>
        <taxon>Cucujiformia</taxon>
        <taxon>Chrysomeloidea</taxon>
        <taxon>Cerambycidae</taxon>
        <taxon>Lamiinae</taxon>
        <taxon>Monochamini</taxon>
        <taxon>Molorchus</taxon>
    </lineage>
</organism>
<dbReference type="Proteomes" id="UP001162164">
    <property type="component" value="Unassembled WGS sequence"/>
</dbReference>
<comment type="caution">
    <text evidence="1">The sequence shown here is derived from an EMBL/GenBank/DDBJ whole genome shotgun (WGS) entry which is preliminary data.</text>
</comment>
<evidence type="ECO:0000313" key="2">
    <source>
        <dbReference type="Proteomes" id="UP001162164"/>
    </source>
</evidence>
<protein>
    <submittedName>
        <fullName evidence="1">Uncharacterized protein</fullName>
    </submittedName>
</protein>
<dbReference type="EMBL" id="JAPWTJ010000811">
    <property type="protein sequence ID" value="KAJ8975508.1"/>
    <property type="molecule type" value="Genomic_DNA"/>
</dbReference>
<reference evidence="1" key="1">
    <citation type="journal article" date="2023" name="Insect Mol. Biol.">
        <title>Genome sequencing provides insights into the evolution of gene families encoding plant cell wall-degrading enzymes in longhorned beetles.</title>
        <authorList>
            <person name="Shin N.R."/>
            <person name="Okamura Y."/>
            <person name="Kirsch R."/>
            <person name="Pauchet Y."/>
        </authorList>
    </citation>
    <scope>NUCLEOTIDE SEQUENCE</scope>
    <source>
        <strain evidence="1">MMC_N1</strain>
    </source>
</reference>
<keyword evidence="2" id="KW-1185">Reference proteome</keyword>
<proteinExistence type="predicted"/>
<sequence>MDGELALQISGKHVRIHQRLAALTHAALDFSWASLAALASSSSYLLQLYQELPCGSHGPRHTQQKSALQFWFLHTMWLQPPSFSMVALHLGHSFVLAAIQLDVSESSSHFFCHFLSRAHLTGSCQFSPQAKQKTWLHLHATGFDSTGYLNNGVDFFDAIDHVLDYVIGGQHLILVLVIVALQLPVRGRVHVYGEVYVVAACLIA</sequence>
<name>A0ABQ9JC12_9CUCU</name>
<gene>
    <name evidence="1" type="ORF">NQ317_010623</name>
</gene>